<dbReference type="Proteomes" id="UP001162156">
    <property type="component" value="Unassembled WGS sequence"/>
</dbReference>
<organism evidence="7 8">
    <name type="scientific">Rhamnusium bicolor</name>
    <dbReference type="NCBI Taxonomy" id="1586634"/>
    <lineage>
        <taxon>Eukaryota</taxon>
        <taxon>Metazoa</taxon>
        <taxon>Ecdysozoa</taxon>
        <taxon>Arthropoda</taxon>
        <taxon>Hexapoda</taxon>
        <taxon>Insecta</taxon>
        <taxon>Pterygota</taxon>
        <taxon>Neoptera</taxon>
        <taxon>Endopterygota</taxon>
        <taxon>Coleoptera</taxon>
        <taxon>Polyphaga</taxon>
        <taxon>Cucujiformia</taxon>
        <taxon>Chrysomeloidea</taxon>
        <taxon>Cerambycidae</taxon>
        <taxon>Lepturinae</taxon>
        <taxon>Rhagiini</taxon>
        <taxon>Rhamnusium</taxon>
    </lineage>
</organism>
<gene>
    <name evidence="7" type="ORF">NQ314_014800</name>
</gene>
<evidence type="ECO:0000313" key="7">
    <source>
        <dbReference type="EMBL" id="KAJ8932262.1"/>
    </source>
</evidence>
<evidence type="ECO:0000313" key="8">
    <source>
        <dbReference type="Proteomes" id="UP001162156"/>
    </source>
</evidence>
<keyword evidence="8" id="KW-1185">Reference proteome</keyword>
<dbReference type="PANTHER" id="PTHR23098:SF16">
    <property type="entry name" value="REGULATORY PROTEIN ZESTE"/>
    <property type="match status" value="1"/>
</dbReference>
<keyword evidence="3" id="KW-0805">Transcription regulation</keyword>
<evidence type="ECO:0000259" key="6">
    <source>
        <dbReference type="Pfam" id="PF13873"/>
    </source>
</evidence>
<protein>
    <recommendedName>
        <fullName evidence="2">Regulatory protein zeste</fullName>
    </recommendedName>
</protein>
<evidence type="ECO:0000256" key="2">
    <source>
        <dbReference type="ARBA" id="ARBA00016807"/>
    </source>
</evidence>
<dbReference type="AlphaFoldDB" id="A0AAV8X156"/>
<evidence type="ECO:0000256" key="3">
    <source>
        <dbReference type="ARBA" id="ARBA00023015"/>
    </source>
</evidence>
<dbReference type="InterPro" id="IPR028002">
    <property type="entry name" value="Myb_DNA-bind_5"/>
</dbReference>
<reference evidence="7" key="1">
    <citation type="journal article" date="2023" name="Insect Mol. Biol.">
        <title>Genome sequencing provides insights into the evolution of gene families encoding plant cell wall-degrading enzymes in longhorned beetles.</title>
        <authorList>
            <person name="Shin N.R."/>
            <person name="Okamura Y."/>
            <person name="Kirsch R."/>
            <person name="Pauchet Y."/>
        </authorList>
    </citation>
    <scope>NUCLEOTIDE SEQUENCE</scope>
    <source>
        <strain evidence="7">RBIC_L_NR</strain>
    </source>
</reference>
<keyword evidence="4" id="KW-0804">Transcription</keyword>
<dbReference type="GO" id="GO:0005634">
    <property type="term" value="C:nucleus"/>
    <property type="evidence" value="ECO:0007669"/>
    <property type="project" value="TreeGrafter"/>
</dbReference>
<accession>A0AAV8X156</accession>
<feature type="non-terminal residue" evidence="7">
    <location>
        <position position="1"/>
    </location>
</feature>
<proteinExistence type="predicted"/>
<evidence type="ECO:0000256" key="1">
    <source>
        <dbReference type="ARBA" id="ARBA00011764"/>
    </source>
</evidence>
<dbReference type="EMBL" id="JANEYF010004070">
    <property type="protein sequence ID" value="KAJ8932262.1"/>
    <property type="molecule type" value="Genomic_DNA"/>
</dbReference>
<comment type="caution">
    <text evidence="7">The sequence shown here is derived from an EMBL/GenBank/DDBJ whole genome shotgun (WGS) entry which is preliminary data.</text>
</comment>
<sequence>CKLTDTRTHQGKTKCWDKIETEFNGASGEVFRPKDVLRKKYENIKKRVKRKYADHKCYMQGTGGGPSQEITLTTIDSEIKEILGSRVEGNQSEFDGDANSKSL</sequence>
<evidence type="ECO:0000256" key="5">
    <source>
        <dbReference type="ARBA" id="ARBA00025466"/>
    </source>
</evidence>
<name>A0AAV8X156_9CUCU</name>
<evidence type="ECO:0000256" key="4">
    <source>
        <dbReference type="ARBA" id="ARBA00023163"/>
    </source>
</evidence>
<comment type="subunit">
    <text evidence="1">Self-associates forming complexes of several hundred monomers.</text>
</comment>
<dbReference type="Pfam" id="PF13873">
    <property type="entry name" value="Myb_DNA-bind_5"/>
    <property type="match status" value="1"/>
</dbReference>
<comment type="function">
    <text evidence="5">Involved in transvection phenomena (= synapsis-dependent gene expression), where the synaptic pairing of chromosomes carrying genes with which zeste interacts influences the expression of these genes. Zeste binds to DNA and stimulates transcription from a nearby promoter.</text>
</comment>
<feature type="domain" description="Myb/SANT-like DNA-binding" evidence="6">
    <location>
        <begin position="2"/>
        <end position="54"/>
    </location>
</feature>
<dbReference type="PANTHER" id="PTHR23098">
    <property type="entry name" value="AGAP001331-PA-RELATED"/>
    <property type="match status" value="1"/>
</dbReference>